<dbReference type="HOGENOM" id="CLU_1365265_0_0_10"/>
<evidence type="ECO:0000313" key="3">
    <source>
        <dbReference type="Proteomes" id="UP000008514"/>
    </source>
</evidence>
<dbReference type="OrthoDB" id="1494581at2"/>
<feature type="transmembrane region" description="Helical" evidence="1">
    <location>
        <begin position="37"/>
        <end position="56"/>
    </location>
</feature>
<keyword evidence="1" id="KW-1133">Transmembrane helix</keyword>
<reference evidence="2" key="1">
    <citation type="submission" date="2006-03" db="EMBL/GenBank/DDBJ databases">
        <authorList>
            <person name="Bowman J."/>
            <person name="Ferriera S."/>
            <person name="Johnson J."/>
            <person name="Kravitz S."/>
            <person name="Halpern A."/>
            <person name="Remington K."/>
            <person name="Beeson K."/>
            <person name="Tran B."/>
            <person name="Rogers Y.-H."/>
            <person name="Friedman R."/>
            <person name="Venter J.C."/>
        </authorList>
    </citation>
    <scope>NUCLEOTIDE SEQUENCE [LARGE SCALE GENOMIC DNA]</scope>
    <source>
        <strain evidence="2">ATCC 700755</strain>
    </source>
</reference>
<organism evidence="2 3">
    <name type="scientific">Psychroflexus torquis (strain ATCC 700755 / CIP 106069 / ACAM 623)</name>
    <dbReference type="NCBI Taxonomy" id="313595"/>
    <lineage>
        <taxon>Bacteria</taxon>
        <taxon>Pseudomonadati</taxon>
        <taxon>Bacteroidota</taxon>
        <taxon>Flavobacteriia</taxon>
        <taxon>Flavobacteriales</taxon>
        <taxon>Flavobacteriaceae</taxon>
        <taxon>Psychroflexus</taxon>
    </lineage>
</organism>
<dbReference type="EMBL" id="CP003879">
    <property type="protein sequence ID" value="AFU69510.1"/>
    <property type="molecule type" value="Genomic_DNA"/>
</dbReference>
<dbReference type="AlphaFoldDB" id="K4IVP1"/>
<keyword evidence="1" id="KW-0472">Membrane</keyword>
<dbReference type="KEGG" id="ptq:P700755_002784"/>
<dbReference type="RefSeq" id="WP_015025071.1">
    <property type="nucleotide sequence ID" value="NC_018721.1"/>
</dbReference>
<sequence>MTKQRNSDNPSEDGFRYHKSDYRERHRFWAGQTLTQFGNANNFFIIIGFAILGYLVKEFDQFSNLEFTCEWEKFNSKATFLIVSLILTLLSLLSGTLTMLSRLYDLRLTRDINTIRIKSYSKKYDYDNELPNDYLDIKGKLKFLEFQIALFRKFWGSIFNNGYFLNDKDLENRNDRHRKFLDLRERTLMLGRFSWISFKW</sequence>
<proteinExistence type="predicted"/>
<evidence type="ECO:0000256" key="1">
    <source>
        <dbReference type="SAM" id="Phobius"/>
    </source>
</evidence>
<dbReference type="eggNOG" id="ENOG502ZWYB">
    <property type="taxonomic scope" value="Bacteria"/>
</dbReference>
<feature type="transmembrane region" description="Helical" evidence="1">
    <location>
        <begin position="80"/>
        <end position="100"/>
    </location>
</feature>
<keyword evidence="1" id="KW-0812">Transmembrane</keyword>
<accession>K4IVP1</accession>
<gene>
    <name evidence="2" type="ordered locus">P700755_002784</name>
</gene>
<dbReference type="Proteomes" id="UP000008514">
    <property type="component" value="Chromosome"/>
</dbReference>
<evidence type="ECO:0000313" key="2">
    <source>
        <dbReference type="EMBL" id="AFU69510.1"/>
    </source>
</evidence>
<reference evidence="2" key="2">
    <citation type="submission" date="2012-09" db="EMBL/GenBank/DDBJ databases">
        <title>The complete sequence of Psychroflexus torquis an extreme psychrophile from sea-ice that is stimulated by light.</title>
        <authorList>
            <person name="Feng S."/>
            <person name="Powell S.M."/>
            <person name="Bowman J.P."/>
        </authorList>
    </citation>
    <scope>NUCLEOTIDE SEQUENCE [LARGE SCALE GENOMIC DNA]</scope>
    <source>
        <strain evidence="2">ATCC 700755</strain>
    </source>
</reference>
<keyword evidence="3" id="KW-1185">Reference proteome</keyword>
<protein>
    <submittedName>
        <fullName evidence="2">Uncharacterized protein</fullName>
    </submittedName>
</protein>
<name>K4IVP1_PSYTT</name>